<reference evidence="1" key="1">
    <citation type="submission" date="2020-05" db="EMBL/GenBank/DDBJ databases">
        <authorList>
            <person name="Chiriac C."/>
            <person name="Salcher M."/>
            <person name="Ghai R."/>
            <person name="Kavagutti S V."/>
        </authorList>
    </citation>
    <scope>NUCLEOTIDE SEQUENCE</scope>
</reference>
<dbReference type="AlphaFoldDB" id="A0A6J6T8K0"/>
<accession>A0A6J6T8K0</accession>
<evidence type="ECO:0000313" key="1">
    <source>
        <dbReference type="EMBL" id="CAB4743235.1"/>
    </source>
</evidence>
<dbReference type="EMBL" id="CAEZYW010000124">
    <property type="protein sequence ID" value="CAB4743235.1"/>
    <property type="molecule type" value="Genomic_DNA"/>
</dbReference>
<protein>
    <submittedName>
        <fullName evidence="1">Unannotated protein</fullName>
    </submittedName>
</protein>
<name>A0A6J6T8K0_9ZZZZ</name>
<gene>
    <name evidence="1" type="ORF">UFOPK2786_00894</name>
</gene>
<organism evidence="1">
    <name type="scientific">freshwater metagenome</name>
    <dbReference type="NCBI Taxonomy" id="449393"/>
    <lineage>
        <taxon>unclassified sequences</taxon>
        <taxon>metagenomes</taxon>
        <taxon>ecological metagenomes</taxon>
    </lineage>
</organism>
<sequence>MPGDEAEVGKGLGVLHERGPSVHTALEGPVAEDRCRDAIASPVGKCAFLARDISGRRRDEFDAHRIRAALADRVLEHLDRRRSAVDSEIGVSGTDGRRGRLDAVEDEVRYMGEEHCVLAARGLAFHCVRDDDGSAARGSGASIGCARDDRLHLSGRREPASASSAQA</sequence>
<proteinExistence type="predicted"/>